<dbReference type="PANTHER" id="PTHR32182:SF0">
    <property type="entry name" value="DNA REPLICATION AND REPAIR PROTEIN RECF"/>
    <property type="match status" value="1"/>
</dbReference>
<dbReference type="GO" id="GO:0009432">
    <property type="term" value="P:SOS response"/>
    <property type="evidence" value="ECO:0007669"/>
    <property type="project" value="UniProtKB-UniRule"/>
</dbReference>
<dbReference type="InterPro" id="IPR027417">
    <property type="entry name" value="P-loop_NTPase"/>
</dbReference>
<evidence type="ECO:0000256" key="5">
    <source>
        <dbReference type="ARBA" id="ARBA00022705"/>
    </source>
</evidence>
<dbReference type="Proteomes" id="UP001169760">
    <property type="component" value="Unassembled WGS sequence"/>
</dbReference>
<protein>
    <recommendedName>
        <fullName evidence="3 9">DNA replication and repair protein RecF</fullName>
    </recommendedName>
</protein>
<keyword evidence="9" id="KW-0742">SOS response</keyword>
<dbReference type="InterPro" id="IPR001238">
    <property type="entry name" value="DNA-binding_RecF"/>
</dbReference>
<dbReference type="GO" id="GO:0003697">
    <property type="term" value="F:single-stranded DNA binding"/>
    <property type="evidence" value="ECO:0007669"/>
    <property type="project" value="UniProtKB-UniRule"/>
</dbReference>
<comment type="subcellular location">
    <subcellularLocation>
        <location evidence="1 9">Cytoplasm</location>
    </subcellularLocation>
</comment>
<dbReference type="InterPro" id="IPR003395">
    <property type="entry name" value="RecF/RecN/SMC_N"/>
</dbReference>
<dbReference type="GO" id="GO:0006260">
    <property type="term" value="P:DNA replication"/>
    <property type="evidence" value="ECO:0007669"/>
    <property type="project" value="UniProtKB-UniRule"/>
</dbReference>
<dbReference type="InterPro" id="IPR042174">
    <property type="entry name" value="RecF_2"/>
</dbReference>
<feature type="binding site" evidence="9">
    <location>
        <begin position="31"/>
        <end position="38"/>
    </location>
    <ligand>
        <name>ATP</name>
        <dbReference type="ChEBI" id="CHEBI:30616"/>
    </ligand>
</feature>
<dbReference type="InterPro" id="IPR018078">
    <property type="entry name" value="DNA-binding_RecF_CS"/>
</dbReference>
<evidence type="ECO:0000256" key="8">
    <source>
        <dbReference type="ARBA" id="ARBA00023125"/>
    </source>
</evidence>
<keyword evidence="9" id="KW-0234">DNA repair</keyword>
<keyword evidence="5 9" id="KW-0235">DNA replication</keyword>
<evidence type="ECO:0000259" key="10">
    <source>
        <dbReference type="Pfam" id="PF02463"/>
    </source>
</evidence>
<dbReference type="Pfam" id="PF02463">
    <property type="entry name" value="SMC_N"/>
    <property type="match status" value="1"/>
</dbReference>
<dbReference type="Gene3D" id="3.40.50.300">
    <property type="entry name" value="P-loop containing nucleotide triphosphate hydrolases"/>
    <property type="match status" value="1"/>
</dbReference>
<evidence type="ECO:0000256" key="9">
    <source>
        <dbReference type="HAMAP-Rule" id="MF_00365"/>
    </source>
</evidence>
<keyword evidence="8 9" id="KW-0238">DNA-binding</keyword>
<reference evidence="11" key="1">
    <citation type="submission" date="2023-07" db="EMBL/GenBank/DDBJ databases">
        <title>Genome content predicts the carbon catabolic preferences of heterotrophic bacteria.</title>
        <authorList>
            <person name="Gralka M."/>
        </authorList>
    </citation>
    <scope>NUCLEOTIDE SEQUENCE</scope>
    <source>
        <strain evidence="11">I3M17_2</strain>
    </source>
</reference>
<dbReference type="RefSeq" id="WP_303492607.1">
    <property type="nucleotide sequence ID" value="NZ_JAUOPB010000006.1"/>
</dbReference>
<keyword evidence="7 9" id="KW-0067">ATP-binding</keyword>
<evidence type="ECO:0000313" key="11">
    <source>
        <dbReference type="EMBL" id="MDO6422680.1"/>
    </source>
</evidence>
<dbReference type="GO" id="GO:0006302">
    <property type="term" value="P:double-strand break repair"/>
    <property type="evidence" value="ECO:0007669"/>
    <property type="project" value="TreeGrafter"/>
</dbReference>
<dbReference type="HAMAP" id="MF_00365">
    <property type="entry name" value="RecF"/>
    <property type="match status" value="1"/>
</dbReference>
<dbReference type="GO" id="GO:0000731">
    <property type="term" value="P:DNA synthesis involved in DNA repair"/>
    <property type="evidence" value="ECO:0007669"/>
    <property type="project" value="TreeGrafter"/>
</dbReference>
<evidence type="ECO:0000256" key="3">
    <source>
        <dbReference type="ARBA" id="ARBA00020170"/>
    </source>
</evidence>
<evidence type="ECO:0000256" key="1">
    <source>
        <dbReference type="ARBA" id="ARBA00004496"/>
    </source>
</evidence>
<evidence type="ECO:0000256" key="6">
    <source>
        <dbReference type="ARBA" id="ARBA00022741"/>
    </source>
</evidence>
<keyword evidence="6 9" id="KW-0547">Nucleotide-binding</keyword>
<evidence type="ECO:0000256" key="7">
    <source>
        <dbReference type="ARBA" id="ARBA00022840"/>
    </source>
</evidence>
<name>A0AAW7X538_9GAMM</name>
<dbReference type="GO" id="GO:0005524">
    <property type="term" value="F:ATP binding"/>
    <property type="evidence" value="ECO:0007669"/>
    <property type="project" value="UniProtKB-UniRule"/>
</dbReference>
<dbReference type="AlphaFoldDB" id="A0AAW7X538"/>
<accession>A0AAW7X538</accession>
<keyword evidence="9" id="KW-0227">DNA damage</keyword>
<evidence type="ECO:0000313" key="12">
    <source>
        <dbReference type="Proteomes" id="UP001169760"/>
    </source>
</evidence>
<evidence type="ECO:0000256" key="4">
    <source>
        <dbReference type="ARBA" id="ARBA00022490"/>
    </source>
</evidence>
<dbReference type="EMBL" id="JAUOPB010000006">
    <property type="protein sequence ID" value="MDO6422680.1"/>
    <property type="molecule type" value="Genomic_DNA"/>
</dbReference>
<comment type="similarity">
    <text evidence="2 9">Belongs to the RecF family.</text>
</comment>
<comment type="caution">
    <text evidence="11">The sequence shown here is derived from an EMBL/GenBank/DDBJ whole genome shotgun (WGS) entry which is preliminary data.</text>
</comment>
<sequence>MPHLSNLKVQQFRNLGLVDITPSPTLNLVYGENGSGKTSLLEAISVLAHCRSFRTHKYRRLIQDTTTAFTVFATVEGSDAFKVGVQREWSGKSTARLDGLSAKSSAQLATNLPVQIIDAHTFALLEGGSKARRKFFDWLVFHVKHDFKTAWANYVKCVKQRNSLLRHDKIAYSDLRPWDEQITGLAATIDECRVECITPLIQAFKALMGECKFADNVDLTLAYQPGWKEGELSFPQQLEQAFARDRKLGYTTLGPHKSDLKITANGSPAVEVLSRGQQKAVINALHIAEALVYKTQIGRTPVFLLDDMPSELDANHIAILSGWLSNLGAQVFVTGVDANKLASVWPLQKNEVIKMFHVKQGEVTVSQ</sequence>
<dbReference type="SUPFAM" id="SSF52540">
    <property type="entry name" value="P-loop containing nucleoside triphosphate hydrolases"/>
    <property type="match status" value="1"/>
</dbReference>
<proteinExistence type="inferred from homology"/>
<dbReference type="PANTHER" id="PTHR32182">
    <property type="entry name" value="DNA REPLICATION AND REPAIR PROTEIN RECF"/>
    <property type="match status" value="1"/>
</dbReference>
<dbReference type="GO" id="GO:0005737">
    <property type="term" value="C:cytoplasm"/>
    <property type="evidence" value="ECO:0007669"/>
    <property type="project" value="UniProtKB-SubCell"/>
</dbReference>
<keyword evidence="4 9" id="KW-0963">Cytoplasm</keyword>
<gene>
    <name evidence="9 11" type="primary">recF</name>
    <name evidence="11" type="ORF">Q4521_09360</name>
</gene>
<comment type="function">
    <text evidence="9">The RecF protein is involved in DNA metabolism; it is required for DNA replication and normal SOS inducibility. RecF binds preferentially to single-stranded, linear DNA. It also seems to bind ATP.</text>
</comment>
<evidence type="ECO:0000256" key="2">
    <source>
        <dbReference type="ARBA" id="ARBA00008016"/>
    </source>
</evidence>
<organism evidence="11 12">
    <name type="scientific">Saccharophagus degradans</name>
    <dbReference type="NCBI Taxonomy" id="86304"/>
    <lineage>
        <taxon>Bacteria</taxon>
        <taxon>Pseudomonadati</taxon>
        <taxon>Pseudomonadota</taxon>
        <taxon>Gammaproteobacteria</taxon>
        <taxon>Cellvibrionales</taxon>
        <taxon>Cellvibrionaceae</taxon>
        <taxon>Saccharophagus</taxon>
    </lineage>
</organism>
<feature type="domain" description="RecF/RecN/SMC N-terminal" evidence="10">
    <location>
        <begin position="4"/>
        <end position="362"/>
    </location>
</feature>
<dbReference type="Gene3D" id="1.20.1050.90">
    <property type="entry name" value="RecF/RecN/SMC, N-terminal domain"/>
    <property type="match status" value="1"/>
</dbReference>
<dbReference type="PROSITE" id="PS00617">
    <property type="entry name" value="RECF_1"/>
    <property type="match status" value="1"/>
</dbReference>
<dbReference type="NCBIfam" id="TIGR00611">
    <property type="entry name" value="recf"/>
    <property type="match status" value="1"/>
</dbReference>